<dbReference type="GO" id="GO:0000070">
    <property type="term" value="P:mitotic sister chromatid segregation"/>
    <property type="evidence" value="ECO:0007669"/>
    <property type="project" value="TreeGrafter"/>
</dbReference>
<evidence type="ECO:0000313" key="3">
    <source>
        <dbReference type="EMBL" id="OEU21146.1"/>
    </source>
</evidence>
<feature type="compositionally biased region" description="Acidic residues" evidence="1">
    <location>
        <begin position="65"/>
        <end position="77"/>
    </location>
</feature>
<feature type="compositionally biased region" description="Polar residues" evidence="1">
    <location>
        <begin position="2351"/>
        <end position="2365"/>
    </location>
</feature>
<dbReference type="OrthoDB" id="47965at2759"/>
<dbReference type="Proteomes" id="UP000095751">
    <property type="component" value="Unassembled WGS sequence"/>
</dbReference>
<organism evidence="3 4">
    <name type="scientific">Fragilariopsis cylindrus CCMP1102</name>
    <dbReference type="NCBI Taxonomy" id="635003"/>
    <lineage>
        <taxon>Eukaryota</taxon>
        <taxon>Sar</taxon>
        <taxon>Stramenopiles</taxon>
        <taxon>Ochrophyta</taxon>
        <taxon>Bacillariophyta</taxon>
        <taxon>Bacillariophyceae</taxon>
        <taxon>Bacillariophycidae</taxon>
        <taxon>Bacillariales</taxon>
        <taxon>Bacillariaceae</taxon>
        <taxon>Fragilariopsis</taxon>
    </lineage>
</organism>
<dbReference type="GO" id="GO:0005737">
    <property type="term" value="C:cytoplasm"/>
    <property type="evidence" value="ECO:0007669"/>
    <property type="project" value="TreeGrafter"/>
</dbReference>
<protein>
    <recommendedName>
        <fullName evidence="2">KNTC1 third ARM-repeats domain-containing protein</fullName>
    </recommendedName>
</protein>
<keyword evidence="4" id="KW-1185">Reference proteome</keyword>
<feature type="region of interest" description="Disordered" evidence="1">
    <location>
        <begin position="64"/>
        <end position="91"/>
    </location>
</feature>
<reference evidence="3 4" key="1">
    <citation type="submission" date="2016-09" db="EMBL/GenBank/DDBJ databases">
        <title>Extensive genetic diversity and differential bi-allelic expression allows diatom success in the polar Southern Ocean.</title>
        <authorList>
            <consortium name="DOE Joint Genome Institute"/>
            <person name="Mock T."/>
            <person name="Otillar R.P."/>
            <person name="Strauss J."/>
            <person name="Dupont C."/>
            <person name="Frickenhaus S."/>
            <person name="Maumus F."/>
            <person name="Mcmullan M."/>
            <person name="Sanges R."/>
            <person name="Schmutz J."/>
            <person name="Toseland A."/>
            <person name="Valas R."/>
            <person name="Veluchamy A."/>
            <person name="Ward B.J."/>
            <person name="Allen A."/>
            <person name="Barry K."/>
            <person name="Falciatore A."/>
            <person name="Ferrante M."/>
            <person name="Fortunato A.E."/>
            <person name="Gloeckner G."/>
            <person name="Gruber A."/>
            <person name="Hipkin R."/>
            <person name="Janech M."/>
            <person name="Kroth P."/>
            <person name="Leese F."/>
            <person name="Lindquist E."/>
            <person name="Lyon B.R."/>
            <person name="Martin J."/>
            <person name="Mayer C."/>
            <person name="Parker M."/>
            <person name="Quesneville H."/>
            <person name="Raymond J."/>
            <person name="Uhlig C."/>
            <person name="Valentin K.U."/>
            <person name="Worden A.Z."/>
            <person name="Armbrust E.V."/>
            <person name="Bowler C."/>
            <person name="Green B."/>
            <person name="Moulton V."/>
            <person name="Van Oosterhout C."/>
            <person name="Grigoriev I."/>
        </authorList>
    </citation>
    <scope>NUCLEOTIDE SEQUENCE [LARGE SCALE GENOMIC DNA]</scope>
    <source>
        <strain evidence="3 4">CCMP1102</strain>
    </source>
</reference>
<feature type="region of interest" description="Disordered" evidence="1">
    <location>
        <begin position="911"/>
        <end position="936"/>
    </location>
</feature>
<name>A0A1E7FSM8_9STRA</name>
<feature type="region of interest" description="Disordered" evidence="1">
    <location>
        <begin position="2335"/>
        <end position="2382"/>
    </location>
</feature>
<dbReference type="GO" id="GO:0007094">
    <property type="term" value="P:mitotic spindle assembly checkpoint signaling"/>
    <property type="evidence" value="ECO:0007669"/>
    <property type="project" value="TreeGrafter"/>
</dbReference>
<proteinExistence type="predicted"/>
<dbReference type="InterPro" id="IPR055405">
    <property type="entry name" value="ARM_KNTC1_3rd"/>
</dbReference>
<feature type="compositionally biased region" description="Acidic residues" evidence="1">
    <location>
        <begin position="2338"/>
        <end position="2348"/>
    </location>
</feature>
<dbReference type="GO" id="GO:0005828">
    <property type="term" value="C:kinetochore microtubule"/>
    <property type="evidence" value="ECO:0007669"/>
    <property type="project" value="TreeGrafter"/>
</dbReference>
<dbReference type="InParanoid" id="A0A1E7FSM8"/>
<dbReference type="EMBL" id="KV784354">
    <property type="protein sequence ID" value="OEU21146.1"/>
    <property type="molecule type" value="Genomic_DNA"/>
</dbReference>
<sequence length="2731" mass="305171">MPGGWDETFVDDFCSTEDGNDADDAAEDALLHQQSSHIKATSITPHALAYKSWIFGTTEKVESLESLESEDDGDDDYSSNNNNIRPPPSQQDWKIRWKTSLAPHRIHQIVSNPSGTIIAATTDNGTVSIIRGSDGRVLVTRRVVQDSSPDHPLLSSLEVAPEASFITSSSTSEGGTCSSGIVRRDALLVQTPDYPTLLVSNIQGDRLNDNNDSVVTRATKSMNLQVVQIPSIQSSDIQCLRGYYYSTSSSSRPSTSSSLNHDDNDNENEEKNNYDTKIRLVLIHNDFSGEARLALAEYDLGNQSCRLLQKELSLGCSWEIDTITGLRLIPFVDRFILALVAHSTYHQSKRQKINQKQQQQSSSKIIWLDPDHDLLDEQQPVVSIKEEFPLVAGLKENDAIQDHLKRYQRRRIQALEYVQACNSKEAIAMVVVIEGEKKSSDVQILQTQVILKDDSNGIQLGRAHLVYQINMPSTNVKTIRSICLCQLDKEIYGPYSFRSKTSLGWNRDEEIYAFQTRRTGTGDDFGDVYNRHDGSAIGAIRLLITKQEFVQARALVHEVGMEILLQDEYAKFHPAEIVLEKLRRSLLSSSGGGGGGTSSVEEKSISNDSWNDSLTGLERSTGNEKGQRVVLEAADYILNWHPDSESSDTTNASFQTMRNVSDDFLDQDVPSWITTAYQNRVHALEERMIAMQYLNTLLDDIKSDADAIVDPKSEINSMNSMCSPQYSSIGSIDDLFFCFVQNGNFTAAEKLWGSTMRSKIKAETMVSSILQIPSTIHPREYANLLDDIVLPSLSINHELVPSILGWSCKMADKFDNEHEDGLDRSIFLLETIERATKILRLKVHSSFAYYSPFIDQTNSGNSKAKVRLISTKERNTSNISSSGIFSLDSSFGSEGPSLVSHRSDDLISFDNRLKKGSSTNNDNQRPNPTILELGRMKRGATRLGQLPSLRVEAIDENEESVETKLETARWLKLARSLGLSHELVSLCNFVGRGGAEYVSKELIRYYSSSATSHEQRYEGLTADVRKFCNKTRAGYDKALMAYAKELCGGKITSPLAIEEISSVARCCLSPTSKCQVTKIALQASLFCRFSPNWLTVLSKDAIEWSAGDSSLRSELEEASRLLLIDCIVGRYCGNGAKELFHVDNPLHATNLLDFVSKHLDHDSVLSDILDLCEAFHHLSVEDGCGRLIQNTILKGDQIKAEGFLLDLYDRNVASAHNVFSRVISFCIDLIEDNSSYLGNFPDVSNDFRSSIHKEESKIVTLCAYDLTKIALEHAGMIISDRIGGGFTASHYNEPKLQSLLHDIEQVKTLQQDHNIFVSLTDLNNPKVMVGISSKLLVSLAGLYMKGEFNAASTIATQTRRACSLLSRPPLLTESDLLFTSATPVACQLALKTNGLEALDFLSDLRILEASQSDLAARCCLAVALSYCMKLSKKSESCLVDKMKGLVMASSLLQDYILSHCPPQILGKAVNLSELCSIVSQVLARADEGVGEELDVFRKVLLERAAEKRWSFALSNTISRNDIGESLRISQPVLHPSWYVGDGLLLPPEEALRKGIDYCKQSMGLQIMDDPSMGFHAFVASRGAHALALRVLSHSTMIQICLPQSECSFEELEDFNQQIGIALVERYLGGAGNGITSGVVDSQLAASFLLSLKLKLAFKIYRSSLPTAVSTRDFPRVVTLATIGKVSGSKESIMSPTGARIGNWTRQTKFVSQCDRLGTKASWWSILEQCDVNFNPHNFDDEEEINNLEDSYTASMIPALIFNMMSRKDGVIDSTLALAVKFADAFSLPKDLPYCCFIQYLLSPTESNHGQNARQKISCLDDAVRRLLRLLDCSSKRIGILRKCLVQFEIQENCVDYERLSVVYALYQTEINMVLSKDSMDENGSMDNFYVEIEAVDRRRDAIAMLSSYFQGDKKNERPSFSRFFAPLNASIDDNTNTKISSKMPFSRILGWEMTQRKGTFDPLDPLETILRASCSSAVTSALSPICLTLGVPRGYIRVRSLISRFQISKAEGASLPAFEDDVLPILNQLRAPSDVADLAEWCSKEYGLDASENKLKCLDHALDFAIKASTEVERSVGEENQNQNSRRDDDDEILLALTRVKRITSGKDLLADRLEITKILMLETKVQGISKVLEKLNKKLETEVWSKYDSFVPERFVDTLFIEASLLVAEATLCENESLSVGQFRQLSHLIHRVCNLISCKYSHVQTSYLARRLTRRWLFHGDTQANETDKEKNENMIPMISQQNNLIGIDDIDEDDTMNFQMDLSILKGDTGWATDFSSGATNSTKEKKKLTSEEEPSSLEATSEREISELASHRSSLRIAFVVAFADGYHRSLYDDPNDENNEENNENSKTVLNRESNTSKTPRQGLLSKMKKTKMNDQNDQHLSVLEHARELVRIVFAKSTSADRVMKGLNESFNSISVSGSNRSSPATLTFAMRHRCLRVASILVPQEALEEVLNEDDFAPNSSLKLCSFGSFCAKELEEMGLPIPHSDLLQLSQMHFPSYARALWRHHRDIKGAKGRLLLLILELYLKENISDNAFFLSIIQEIEMLNLPRTLLNAFECIVRYMDKIGLEAAHSFHEANMELHRISKRLLQHVYADLKRNIDKSKSDSDEDDICKERSSMMNTITRLGRFIGAFSNTSEGQLVLVGFSQELLLRLLTSLPSLAVDERQGLRVILEHTICRVVDRGSRNDLFDRLSKMFEVDTRGEENGNIDSFVIPSLLSQEYETK</sequence>
<dbReference type="GO" id="GO:1903394">
    <property type="term" value="P:protein localization to kinetochore involved in kinetochore assembly"/>
    <property type="evidence" value="ECO:0007669"/>
    <property type="project" value="TreeGrafter"/>
</dbReference>
<dbReference type="PANTHER" id="PTHR15688">
    <property type="entry name" value="KINETOCHORE-ASSOCIATED PROTEIN 1"/>
    <property type="match status" value="1"/>
</dbReference>
<feature type="compositionally biased region" description="Low complexity" evidence="1">
    <location>
        <begin position="247"/>
        <end position="258"/>
    </location>
</feature>
<dbReference type="PANTHER" id="PTHR15688:SF1">
    <property type="entry name" value="KINETOCHORE-ASSOCIATED PROTEIN 1"/>
    <property type="match status" value="1"/>
</dbReference>
<accession>A0A1E7FSM8</accession>
<feature type="compositionally biased region" description="Polar residues" evidence="1">
    <location>
        <begin position="916"/>
        <end position="927"/>
    </location>
</feature>
<dbReference type="GO" id="GO:1990423">
    <property type="term" value="C:RZZ complex"/>
    <property type="evidence" value="ECO:0007669"/>
    <property type="project" value="TreeGrafter"/>
</dbReference>
<feature type="compositionally biased region" description="Polar residues" evidence="1">
    <location>
        <begin position="606"/>
        <end position="620"/>
    </location>
</feature>
<feature type="compositionally biased region" description="Acidic residues" evidence="1">
    <location>
        <begin position="8"/>
        <end position="21"/>
    </location>
</feature>
<dbReference type="GO" id="GO:0031267">
    <property type="term" value="F:small GTPase binding"/>
    <property type="evidence" value="ECO:0007669"/>
    <property type="project" value="TreeGrafter"/>
</dbReference>
<feature type="region of interest" description="Disordered" evidence="1">
    <location>
        <begin position="1"/>
        <end position="21"/>
    </location>
</feature>
<feature type="region of interest" description="Disordered" evidence="1">
    <location>
        <begin position="247"/>
        <end position="271"/>
    </location>
</feature>
<feature type="region of interest" description="Disordered" evidence="1">
    <location>
        <begin position="2279"/>
        <end position="2307"/>
    </location>
</feature>
<evidence type="ECO:0000259" key="2">
    <source>
        <dbReference type="Pfam" id="PF24515"/>
    </source>
</evidence>
<feature type="region of interest" description="Disordered" evidence="1">
    <location>
        <begin position="588"/>
        <end position="625"/>
    </location>
</feature>
<evidence type="ECO:0000256" key="1">
    <source>
        <dbReference type="SAM" id="MobiDB-lite"/>
    </source>
</evidence>
<gene>
    <name evidence="3" type="ORF">FRACYDRAFT_234772</name>
</gene>
<dbReference type="Pfam" id="PF24515">
    <property type="entry name" value="ARM_KNTC1_3rd"/>
    <property type="match status" value="1"/>
</dbReference>
<dbReference type="InterPro" id="IPR011047">
    <property type="entry name" value="Quinoprotein_ADH-like_sf"/>
</dbReference>
<evidence type="ECO:0000313" key="4">
    <source>
        <dbReference type="Proteomes" id="UP000095751"/>
    </source>
</evidence>
<dbReference type="InterPro" id="IPR052802">
    <property type="entry name" value="KNTC1"/>
</dbReference>
<feature type="domain" description="KNTC1 third ARM-repeats" evidence="2">
    <location>
        <begin position="1637"/>
        <end position="1863"/>
    </location>
</feature>
<dbReference type="SUPFAM" id="SSF50998">
    <property type="entry name" value="Quinoprotein alcohol dehydrogenase-like"/>
    <property type="match status" value="1"/>
</dbReference>
<dbReference type="KEGG" id="fcy:FRACYDRAFT_234772"/>